<dbReference type="GO" id="GO:0016810">
    <property type="term" value="F:hydrolase activity, acting on carbon-nitrogen (but not peptide) bonds"/>
    <property type="evidence" value="ECO:0007669"/>
    <property type="project" value="InterPro"/>
</dbReference>
<reference evidence="2 3" key="1">
    <citation type="submission" date="2018-11" db="EMBL/GenBank/DDBJ databases">
        <title>Genomic Encyclopedia of Type Strains, Phase IV (KMG-IV): sequencing the most valuable type-strain genomes for metagenomic binning, comparative biology and taxonomic classification.</title>
        <authorList>
            <person name="Goeker M."/>
        </authorList>
    </citation>
    <scope>NUCLEOTIDE SEQUENCE [LARGE SCALE GENOMIC DNA]</scope>
    <source>
        <strain evidence="2 3">DSM 29158</strain>
    </source>
</reference>
<dbReference type="AlphaFoldDB" id="A0A3N5C5X9"/>
<evidence type="ECO:0000313" key="3">
    <source>
        <dbReference type="Proteomes" id="UP000277108"/>
    </source>
</evidence>
<gene>
    <name evidence="2" type="ORF">EDD62_1599</name>
</gene>
<evidence type="ECO:0000313" key="2">
    <source>
        <dbReference type="EMBL" id="RPF54822.1"/>
    </source>
</evidence>
<protein>
    <recommendedName>
        <fullName evidence="1">Amidohydrolase 3 domain-containing protein</fullName>
    </recommendedName>
</protein>
<dbReference type="SUPFAM" id="SSF51556">
    <property type="entry name" value="Metallo-dependent hydrolases"/>
    <property type="match status" value="1"/>
</dbReference>
<name>A0A3N5C5X9_9BACL</name>
<comment type="caution">
    <text evidence="2">The sequence shown here is derived from an EMBL/GenBank/DDBJ whole genome shotgun (WGS) entry which is preliminary data.</text>
</comment>
<dbReference type="SUPFAM" id="SSF51338">
    <property type="entry name" value="Composite domain of metallo-dependent hydrolases"/>
    <property type="match status" value="1"/>
</dbReference>
<dbReference type="OrthoDB" id="9767366at2"/>
<evidence type="ECO:0000259" key="1">
    <source>
        <dbReference type="Pfam" id="PF07969"/>
    </source>
</evidence>
<dbReference type="InterPro" id="IPR011059">
    <property type="entry name" value="Metal-dep_hydrolase_composite"/>
</dbReference>
<dbReference type="Gene3D" id="2.30.40.10">
    <property type="entry name" value="Urease, subunit C, domain 1"/>
    <property type="match status" value="1"/>
</dbReference>
<dbReference type="Gene3D" id="3.10.310.70">
    <property type="match status" value="1"/>
</dbReference>
<dbReference type="Proteomes" id="UP000277108">
    <property type="component" value="Unassembled WGS sequence"/>
</dbReference>
<dbReference type="PANTHER" id="PTHR22642:SF2">
    <property type="entry name" value="PROTEIN LONG AFTER FAR-RED 3"/>
    <property type="match status" value="1"/>
</dbReference>
<dbReference type="RefSeq" id="WP_123808425.1">
    <property type="nucleotide sequence ID" value="NZ_RKRK01000005.1"/>
</dbReference>
<dbReference type="EMBL" id="RKRK01000005">
    <property type="protein sequence ID" value="RPF54822.1"/>
    <property type="molecule type" value="Genomic_DNA"/>
</dbReference>
<accession>A0A3N5C5X9</accession>
<dbReference type="Gene3D" id="3.20.20.140">
    <property type="entry name" value="Metal-dependent hydrolases"/>
    <property type="match status" value="1"/>
</dbReference>
<organism evidence="2 3">
    <name type="scientific">Abyssicoccus albus</name>
    <dbReference type="NCBI Taxonomy" id="1817405"/>
    <lineage>
        <taxon>Bacteria</taxon>
        <taxon>Bacillati</taxon>
        <taxon>Bacillota</taxon>
        <taxon>Bacilli</taxon>
        <taxon>Bacillales</taxon>
        <taxon>Abyssicoccaceae</taxon>
    </lineage>
</organism>
<keyword evidence="3" id="KW-1185">Reference proteome</keyword>
<feature type="domain" description="Amidohydrolase 3" evidence="1">
    <location>
        <begin position="51"/>
        <end position="499"/>
    </location>
</feature>
<dbReference type="InterPro" id="IPR013108">
    <property type="entry name" value="Amidohydro_3"/>
</dbReference>
<dbReference type="Pfam" id="PF07969">
    <property type="entry name" value="Amidohydro_3"/>
    <property type="match status" value="1"/>
</dbReference>
<sequence length="502" mass="57814">MKQLYYNGNIFTMARDHYNEQVEYIVVNNGVIEYTGNDFTIYNDIENIERIDLKGKTLIPSFTDSHIHLIGLGETLRRVNISSVQSKENLKEIIYNESTTFHHEGQWLIIEGYIDEIHKSMINHGQLSEWAYGPTLLVKASKHSALLNEQAINTLKKLQQNQLLNNVDENGFIYDENYFELYQYVIEQSSTNLTELINDAIDECVSKGISCVHTEDLSYYGHYMNPLNAYFDVLNHGTKFRLNLLVHHNVYKEVEHVEKAIHDDWLRFDAIKIFIDGTFGDQSAYLIEPYLGTSNNGRLIHDKNTLEQMVKDIRKHHKTCAFHVIGDKALDIVLTILEENLPKDGHFDRLIHVSLVNDVLLQRIKKLPIICDIQPLFHKENEKLINILGFDRINDTHAYHKIKDYNIQYASSSDAPIGSVDVLNTIEYLCGDLKWNRFEAVQSYTVNSSVVGQRSESLGKILPGFKADFVILSSNIFDESVPIEDIEVIQTIIDGETVYIRK</sequence>
<dbReference type="PANTHER" id="PTHR22642">
    <property type="entry name" value="IMIDAZOLONEPROPIONASE"/>
    <property type="match status" value="1"/>
</dbReference>
<proteinExistence type="predicted"/>
<dbReference type="InterPro" id="IPR032466">
    <property type="entry name" value="Metal_Hydrolase"/>
</dbReference>